<gene>
    <name evidence="3" type="ORF">SAMN04488558_11226</name>
</gene>
<feature type="signal peptide" evidence="2">
    <location>
        <begin position="1"/>
        <end position="27"/>
    </location>
</feature>
<dbReference type="RefSeq" id="WP_092572591.1">
    <property type="nucleotide sequence ID" value="NZ_FOEN01000012.1"/>
</dbReference>
<evidence type="ECO:0000256" key="1">
    <source>
        <dbReference type="SAM" id="MobiDB-lite"/>
    </source>
</evidence>
<dbReference type="STRING" id="89093.SAMN04488558_11226"/>
<name>A0A1H9GAK3_9LACT</name>
<feature type="compositionally biased region" description="Low complexity" evidence="1">
    <location>
        <begin position="44"/>
        <end position="74"/>
    </location>
</feature>
<protein>
    <recommendedName>
        <fullName evidence="5">DUF5067 domain-containing protein</fullName>
    </recommendedName>
</protein>
<feature type="compositionally biased region" description="Low complexity" evidence="1">
    <location>
        <begin position="368"/>
        <end position="380"/>
    </location>
</feature>
<feature type="region of interest" description="Disordered" evidence="1">
    <location>
        <begin position="29"/>
        <end position="145"/>
    </location>
</feature>
<sequence length="599" mass="65482">MNKMKRLILACLSSQLLLATAIAPAWAREDEGAGDNTTVPNQADNTPDDGQTGDPDPGNPSETPPADSSSSETPTDPPQNSSSESSAESSQASSESTQKSTEGTQHTPAPIYPQPVYPPAPNDVDHSTPPISITDPKPEETTEVQSELDWPAIVQDSLQDPIFARAFEDYQYALATYNFDSMDPMNSLLSDVQADFETYLIEGEATGSESEEADTESPVVTTGVQTPGELEEKGKYSLLSYYYGQDTPAPIRLQFVFVDSSLQAISLVQEDQAESRAIDESEAAQLSSGETMVEELADMNLPVVGLSHHVDQGLALDSIVVPHVRDEAQDFMWLNVIGGMVSTATSPTTEEDSGLGQQMTTFLIGNPDELTSESSEASELNSDESQDDETSDESIDSQEEMSEDSSSTEESSAEETVDQSNHPILSQVPLDFSYDESKLLGVGSLRQGFETMMASIKEGQEVNRETVQSWLGQPTVESEAGSSTTQKYLAIADDKVLYIQVISETGSGKIQEIKTDNRTARLFDVFPLKVDDLYNLAEDNAQIYNNISKKLGDPTIVEFKPDTQQIRYVWTSFEDKAMKNIEVVEDLNSKQFDLLYYEP</sequence>
<feature type="chain" id="PRO_5011514462" description="DUF5067 domain-containing protein" evidence="2">
    <location>
        <begin position="28"/>
        <end position="599"/>
    </location>
</feature>
<feature type="region of interest" description="Disordered" evidence="1">
    <location>
        <begin position="368"/>
        <end position="424"/>
    </location>
</feature>
<accession>A0A1H9GAK3</accession>
<feature type="compositionally biased region" description="Pro residues" evidence="1">
    <location>
        <begin position="110"/>
        <end position="121"/>
    </location>
</feature>
<evidence type="ECO:0008006" key="5">
    <source>
        <dbReference type="Google" id="ProtNLM"/>
    </source>
</evidence>
<evidence type="ECO:0000313" key="3">
    <source>
        <dbReference type="EMBL" id="SEQ47142.1"/>
    </source>
</evidence>
<evidence type="ECO:0000256" key="2">
    <source>
        <dbReference type="SAM" id="SignalP"/>
    </source>
</evidence>
<proteinExistence type="predicted"/>
<feature type="compositionally biased region" description="Acidic residues" evidence="1">
    <location>
        <begin position="381"/>
        <end position="417"/>
    </location>
</feature>
<dbReference type="EMBL" id="FOEN01000012">
    <property type="protein sequence ID" value="SEQ47142.1"/>
    <property type="molecule type" value="Genomic_DNA"/>
</dbReference>
<dbReference type="AlphaFoldDB" id="A0A1H9GAK3"/>
<organism evidence="3 4">
    <name type="scientific">Ignavigranum ruoffiae</name>
    <dbReference type="NCBI Taxonomy" id="89093"/>
    <lineage>
        <taxon>Bacteria</taxon>
        <taxon>Bacillati</taxon>
        <taxon>Bacillota</taxon>
        <taxon>Bacilli</taxon>
        <taxon>Lactobacillales</taxon>
        <taxon>Aerococcaceae</taxon>
        <taxon>Ignavigranum</taxon>
    </lineage>
</organism>
<reference evidence="3 4" key="1">
    <citation type="submission" date="2016-10" db="EMBL/GenBank/DDBJ databases">
        <authorList>
            <person name="de Groot N.N."/>
        </authorList>
    </citation>
    <scope>NUCLEOTIDE SEQUENCE [LARGE SCALE GENOMIC DNA]</scope>
    <source>
        <strain evidence="3 4">DSM 15695</strain>
    </source>
</reference>
<dbReference type="OrthoDB" id="10015878at2"/>
<evidence type="ECO:0000313" key="4">
    <source>
        <dbReference type="Proteomes" id="UP000198833"/>
    </source>
</evidence>
<keyword evidence="4" id="KW-1185">Reference proteome</keyword>
<keyword evidence="2" id="KW-0732">Signal</keyword>
<dbReference type="Proteomes" id="UP000198833">
    <property type="component" value="Unassembled WGS sequence"/>
</dbReference>
<feature type="compositionally biased region" description="Low complexity" evidence="1">
    <location>
        <begin position="81"/>
        <end position="102"/>
    </location>
</feature>